<dbReference type="EMBL" id="RSCL01000047">
    <property type="protein sequence ID" value="RUS94647.1"/>
    <property type="molecule type" value="Genomic_DNA"/>
</dbReference>
<protein>
    <submittedName>
        <fullName evidence="2">Uncharacterized protein</fullName>
    </submittedName>
</protein>
<gene>
    <name evidence="2" type="ORF">DSM106972_092840</name>
</gene>
<feature type="transmembrane region" description="Helical" evidence="1">
    <location>
        <begin position="75"/>
        <end position="98"/>
    </location>
</feature>
<evidence type="ECO:0000256" key="1">
    <source>
        <dbReference type="SAM" id="Phobius"/>
    </source>
</evidence>
<name>A0A3S1IAY8_9CYAN</name>
<proteinExistence type="predicted"/>
<accession>A0A3S1IAY8</accession>
<organism evidence="2 3">
    <name type="scientific">Dulcicalothrix desertica PCC 7102</name>
    <dbReference type="NCBI Taxonomy" id="232991"/>
    <lineage>
        <taxon>Bacteria</taxon>
        <taxon>Bacillati</taxon>
        <taxon>Cyanobacteriota</taxon>
        <taxon>Cyanophyceae</taxon>
        <taxon>Nostocales</taxon>
        <taxon>Calotrichaceae</taxon>
        <taxon>Dulcicalothrix</taxon>
    </lineage>
</organism>
<dbReference type="AlphaFoldDB" id="A0A3S1IAY8"/>
<comment type="caution">
    <text evidence="2">The sequence shown here is derived from an EMBL/GenBank/DDBJ whole genome shotgun (WGS) entry which is preliminary data.</text>
</comment>
<dbReference type="Proteomes" id="UP000271624">
    <property type="component" value="Unassembled WGS sequence"/>
</dbReference>
<keyword evidence="1" id="KW-1133">Transmembrane helix</keyword>
<reference evidence="2" key="2">
    <citation type="journal article" date="2019" name="Genome Biol. Evol.">
        <title>Day and night: Metabolic profiles and evolutionary relationships of six axenic non-marine cyanobacteria.</title>
        <authorList>
            <person name="Will S.E."/>
            <person name="Henke P."/>
            <person name="Boedeker C."/>
            <person name="Huang S."/>
            <person name="Brinkmann H."/>
            <person name="Rohde M."/>
            <person name="Jarek M."/>
            <person name="Friedl T."/>
            <person name="Seufert S."/>
            <person name="Schumacher M."/>
            <person name="Overmann J."/>
            <person name="Neumann-Schaal M."/>
            <person name="Petersen J."/>
        </authorList>
    </citation>
    <scope>NUCLEOTIDE SEQUENCE [LARGE SCALE GENOMIC DNA]</scope>
    <source>
        <strain evidence="2">PCC 7102</strain>
    </source>
</reference>
<feature type="transmembrane region" description="Helical" evidence="1">
    <location>
        <begin position="186"/>
        <end position="208"/>
    </location>
</feature>
<feature type="transmembrane region" description="Helical" evidence="1">
    <location>
        <begin position="37"/>
        <end position="54"/>
    </location>
</feature>
<keyword evidence="1" id="KW-0812">Transmembrane</keyword>
<reference evidence="2" key="1">
    <citation type="submission" date="2018-12" db="EMBL/GenBank/DDBJ databases">
        <authorList>
            <person name="Will S."/>
            <person name="Neumann-Schaal M."/>
            <person name="Henke P."/>
        </authorList>
    </citation>
    <scope>NUCLEOTIDE SEQUENCE</scope>
    <source>
        <strain evidence="2">PCC 7102</strain>
    </source>
</reference>
<dbReference type="RefSeq" id="WP_127087217.1">
    <property type="nucleotide sequence ID" value="NZ_RSCL01000047.1"/>
</dbReference>
<evidence type="ECO:0000313" key="3">
    <source>
        <dbReference type="Proteomes" id="UP000271624"/>
    </source>
</evidence>
<feature type="transmembrane region" description="Helical" evidence="1">
    <location>
        <begin position="149"/>
        <end position="166"/>
    </location>
</feature>
<evidence type="ECO:0000313" key="2">
    <source>
        <dbReference type="EMBL" id="RUS94647.1"/>
    </source>
</evidence>
<dbReference type="OrthoDB" id="573542at2"/>
<keyword evidence="3" id="KW-1185">Reference proteome</keyword>
<sequence>MRIYLYILAGVASALIGWNLGQIFIADFGLLKQVSEIVLYPCIAISLAIGMVMNEIFVSSPTRPKLSLKKSPLPVIIAVGLGLLTGIVAGILSIILLLPQIPVPAFLVRMISWVLIGGSVGFAEGLTWRWHSLEAGNKKRFQKRLKNSLLAASGASLVAALLFELIRIPIGQMPTEFKRVEEPIGISVLGLLLGLALSISTSPSYLAALRAGAGFEYTGEKYDSIDSSITNEEVPYPAINNSLKFVNKGDSDEIEEGLSIQLPEIAKITIGSDESANIRLPGTPPEAAYLELQKREAFLVPNKNFIQTIRINNQPLKKNDKVPLKHNYVLTFHTLEQQYGQDEKKIYRFVYYNRFLDPQA</sequence>
<keyword evidence="1" id="KW-0472">Membrane</keyword>
<feature type="transmembrane region" description="Helical" evidence="1">
    <location>
        <begin position="5"/>
        <end position="25"/>
    </location>
</feature>
<feature type="transmembrane region" description="Helical" evidence="1">
    <location>
        <begin position="110"/>
        <end position="128"/>
    </location>
</feature>